<organism evidence="2 3">
    <name type="scientific">Chelatococcus caeni</name>
    <dbReference type="NCBI Taxonomy" id="1348468"/>
    <lineage>
        <taxon>Bacteria</taxon>
        <taxon>Pseudomonadati</taxon>
        <taxon>Pseudomonadota</taxon>
        <taxon>Alphaproteobacteria</taxon>
        <taxon>Hyphomicrobiales</taxon>
        <taxon>Chelatococcaceae</taxon>
        <taxon>Chelatococcus</taxon>
    </lineage>
</organism>
<proteinExistence type="predicted"/>
<protein>
    <recommendedName>
        <fullName evidence="1">SMc04008-like domain-containing protein</fullName>
    </recommendedName>
</protein>
<dbReference type="EMBL" id="JACIEN010000008">
    <property type="protein sequence ID" value="MBB4019614.1"/>
    <property type="molecule type" value="Genomic_DNA"/>
</dbReference>
<keyword evidence="3" id="KW-1185">Reference proteome</keyword>
<feature type="domain" description="SMc04008-like" evidence="1">
    <location>
        <begin position="30"/>
        <end position="95"/>
    </location>
</feature>
<sequence>MQQIDAHTMTELEAAVFRRLVKHLRERTDVQNIDLMNLAGFCRNCLSNWLEEAAAERSLTLDRANAREHVYGMPYEDWKERYQKEATPEQKAAFTKAGHGHG</sequence>
<dbReference type="RefSeq" id="WP_019401098.1">
    <property type="nucleotide sequence ID" value="NZ_JACIEN010000008.1"/>
</dbReference>
<name>A0A840C230_9HYPH</name>
<dbReference type="Gene3D" id="1.10.3340.10">
    <property type="entry name" value="SMc04008-like"/>
    <property type="match status" value="1"/>
</dbReference>
<dbReference type="Pfam" id="PF06844">
    <property type="entry name" value="DUF1244"/>
    <property type="match status" value="1"/>
</dbReference>
<reference evidence="2 3" key="1">
    <citation type="submission" date="2020-08" db="EMBL/GenBank/DDBJ databases">
        <title>Genomic Encyclopedia of Type Strains, Phase IV (KMG-IV): sequencing the most valuable type-strain genomes for metagenomic binning, comparative biology and taxonomic classification.</title>
        <authorList>
            <person name="Goeker M."/>
        </authorList>
    </citation>
    <scope>NUCLEOTIDE SEQUENCE [LARGE SCALE GENOMIC DNA]</scope>
    <source>
        <strain evidence="2 3">DSM 103737</strain>
    </source>
</reference>
<comment type="caution">
    <text evidence="2">The sequence shown here is derived from an EMBL/GenBank/DDBJ whole genome shotgun (WGS) entry which is preliminary data.</text>
</comment>
<accession>A0A840C230</accession>
<dbReference type="InterPro" id="IPR023163">
    <property type="entry name" value="SMc04008-like_domain"/>
</dbReference>
<evidence type="ECO:0000259" key="1">
    <source>
        <dbReference type="Pfam" id="PF06844"/>
    </source>
</evidence>
<dbReference type="AlphaFoldDB" id="A0A840C230"/>
<dbReference type="Proteomes" id="UP000577362">
    <property type="component" value="Unassembled WGS sequence"/>
</dbReference>
<dbReference type="SUPFAM" id="SSF158757">
    <property type="entry name" value="SMc04008-like"/>
    <property type="match status" value="1"/>
</dbReference>
<dbReference type="InterPro" id="IPR036810">
    <property type="entry name" value="SMc04008-like_sf"/>
</dbReference>
<gene>
    <name evidence="2" type="ORF">GGR16_004669</name>
</gene>
<evidence type="ECO:0000313" key="2">
    <source>
        <dbReference type="EMBL" id="MBB4019614.1"/>
    </source>
</evidence>
<evidence type="ECO:0000313" key="3">
    <source>
        <dbReference type="Proteomes" id="UP000577362"/>
    </source>
</evidence>